<keyword evidence="1" id="KW-0689">Ribosomal protein</keyword>
<sequence>MPISLDACNGPCNRQARAAWTAYDQALEQHAAAMHAWLNTPGDDRGDRPTAPEQPSIAVHLGEPVWDHRCASHIRSALAELDDTAALLAAGIDGHRGGTAAGPNGTAAPSHTSIVDSLDELFSVLAEVEDQWREVRGYAPRPRRARGGHARALTVGWLLGQIDDILLHPGSVAFGLAVLRWQRKLRAMSKSDPVSARSPIRCPRCAERQVRRKDDGYYECGGCGRLLNQREHDSEYARQADEYEQQEIGAT</sequence>
<dbReference type="GO" id="GO:0005840">
    <property type="term" value="C:ribosome"/>
    <property type="evidence" value="ECO:0007669"/>
    <property type="project" value="UniProtKB-KW"/>
</dbReference>
<organism evidence="1 2">
    <name type="scientific">Nonomuraea roseoviolacea subsp. carminata</name>
    <dbReference type="NCBI Taxonomy" id="160689"/>
    <lineage>
        <taxon>Bacteria</taxon>
        <taxon>Bacillati</taxon>
        <taxon>Actinomycetota</taxon>
        <taxon>Actinomycetes</taxon>
        <taxon>Streptosporangiales</taxon>
        <taxon>Streptosporangiaceae</taxon>
        <taxon>Nonomuraea</taxon>
    </lineage>
</organism>
<dbReference type="RefSeq" id="WP_253776212.1">
    <property type="nucleotide sequence ID" value="NZ_BAAAVE010000017.1"/>
</dbReference>
<evidence type="ECO:0000313" key="1">
    <source>
        <dbReference type="EMBL" id="MCP2350642.1"/>
    </source>
</evidence>
<reference evidence="1 2" key="1">
    <citation type="submission" date="2022-06" db="EMBL/GenBank/DDBJ databases">
        <title>Sequencing the genomes of 1000 actinobacteria strains.</title>
        <authorList>
            <person name="Klenk H.-P."/>
        </authorList>
    </citation>
    <scope>NUCLEOTIDE SEQUENCE [LARGE SCALE GENOMIC DNA]</scope>
    <source>
        <strain evidence="1 2">DSM 44170</strain>
    </source>
</reference>
<evidence type="ECO:0000313" key="2">
    <source>
        <dbReference type="Proteomes" id="UP001320766"/>
    </source>
</evidence>
<comment type="caution">
    <text evidence="1">The sequence shown here is derived from an EMBL/GenBank/DDBJ whole genome shotgun (WGS) entry which is preliminary data.</text>
</comment>
<proteinExistence type="predicted"/>
<keyword evidence="1" id="KW-0687">Ribonucleoprotein</keyword>
<gene>
    <name evidence="1" type="ORF">HD595_006764</name>
</gene>
<protein>
    <submittedName>
        <fullName evidence="1">Ribosomal protein L37AE/L43A</fullName>
    </submittedName>
</protein>
<dbReference type="EMBL" id="JAMZEC010000001">
    <property type="protein sequence ID" value="MCP2350642.1"/>
    <property type="molecule type" value="Genomic_DNA"/>
</dbReference>
<accession>A0ABT1K9E8</accession>
<keyword evidence="2" id="KW-1185">Reference proteome</keyword>
<dbReference type="Proteomes" id="UP001320766">
    <property type="component" value="Unassembled WGS sequence"/>
</dbReference>
<name>A0ABT1K9E8_9ACTN</name>